<accession>A0A1I3FRU9</accession>
<keyword evidence="8 10" id="KW-0520">NAD</keyword>
<comment type="similarity">
    <text evidence="10">Belongs to the NadD family.</text>
</comment>
<comment type="catalytic activity">
    <reaction evidence="9 10">
        <text>nicotinate beta-D-ribonucleotide + ATP + H(+) = deamido-NAD(+) + diphosphate</text>
        <dbReference type="Rhea" id="RHEA:22860"/>
        <dbReference type="ChEBI" id="CHEBI:15378"/>
        <dbReference type="ChEBI" id="CHEBI:30616"/>
        <dbReference type="ChEBI" id="CHEBI:33019"/>
        <dbReference type="ChEBI" id="CHEBI:57502"/>
        <dbReference type="ChEBI" id="CHEBI:58437"/>
        <dbReference type="EC" id="2.7.7.18"/>
    </reaction>
</comment>
<evidence type="ECO:0000256" key="6">
    <source>
        <dbReference type="ARBA" id="ARBA00022741"/>
    </source>
</evidence>
<evidence type="ECO:0000256" key="3">
    <source>
        <dbReference type="ARBA" id="ARBA00022642"/>
    </source>
</evidence>
<dbReference type="SUPFAM" id="SSF52374">
    <property type="entry name" value="Nucleotidylyl transferase"/>
    <property type="match status" value="1"/>
</dbReference>
<dbReference type="GO" id="GO:0004515">
    <property type="term" value="F:nicotinate-nucleotide adenylyltransferase activity"/>
    <property type="evidence" value="ECO:0007669"/>
    <property type="project" value="UniProtKB-UniRule"/>
</dbReference>
<reference evidence="12 13" key="1">
    <citation type="submission" date="2016-10" db="EMBL/GenBank/DDBJ databases">
        <authorList>
            <person name="de Groot N.N."/>
        </authorList>
    </citation>
    <scope>NUCLEOTIDE SEQUENCE [LARGE SCALE GENOMIC DNA]</scope>
    <source>
        <strain evidence="12 13">Z108</strain>
    </source>
</reference>
<evidence type="ECO:0000313" key="12">
    <source>
        <dbReference type="EMBL" id="SFI13936.1"/>
    </source>
</evidence>
<dbReference type="EMBL" id="FOQK01000017">
    <property type="protein sequence ID" value="SFI13936.1"/>
    <property type="molecule type" value="Genomic_DNA"/>
</dbReference>
<dbReference type="InterPro" id="IPR005248">
    <property type="entry name" value="NadD/NMNAT"/>
</dbReference>
<dbReference type="EC" id="2.7.7.18" evidence="10"/>
<organism evidence="12 13">
    <name type="scientific">Selenomonas ruminantium</name>
    <dbReference type="NCBI Taxonomy" id="971"/>
    <lineage>
        <taxon>Bacteria</taxon>
        <taxon>Bacillati</taxon>
        <taxon>Bacillota</taxon>
        <taxon>Negativicutes</taxon>
        <taxon>Selenomonadales</taxon>
        <taxon>Selenomonadaceae</taxon>
        <taxon>Selenomonas</taxon>
    </lineage>
</organism>
<evidence type="ECO:0000256" key="5">
    <source>
        <dbReference type="ARBA" id="ARBA00022695"/>
    </source>
</evidence>
<evidence type="ECO:0000256" key="7">
    <source>
        <dbReference type="ARBA" id="ARBA00022840"/>
    </source>
</evidence>
<dbReference type="NCBIfam" id="TIGR00482">
    <property type="entry name" value="nicotinate (nicotinamide) nucleotide adenylyltransferase"/>
    <property type="match status" value="1"/>
</dbReference>
<evidence type="ECO:0000313" key="13">
    <source>
        <dbReference type="Proteomes" id="UP000183639"/>
    </source>
</evidence>
<evidence type="ECO:0000259" key="11">
    <source>
        <dbReference type="Pfam" id="PF01467"/>
    </source>
</evidence>
<feature type="domain" description="Cytidyltransferase-like" evidence="11">
    <location>
        <begin position="11"/>
        <end position="179"/>
    </location>
</feature>
<dbReference type="Gene3D" id="3.40.50.620">
    <property type="entry name" value="HUPs"/>
    <property type="match status" value="1"/>
</dbReference>
<dbReference type="InterPro" id="IPR014729">
    <property type="entry name" value="Rossmann-like_a/b/a_fold"/>
</dbReference>
<dbReference type="PANTHER" id="PTHR39321:SF3">
    <property type="entry name" value="PHOSPHOPANTETHEINE ADENYLYLTRANSFERASE"/>
    <property type="match status" value="1"/>
</dbReference>
<sequence length="205" mass="23156">MTETRQLRIGIMGGTFDPIHIAHLAIAEAVREEFSLDLVLFIPAANPPHKQGRKVEPAYHRLMMTQLATSSNPFFHVSKQELERTGPSYSLLTVREVQQRYGEAAELYFITGSDTINELHTWYHIEELLRECHFVGTTRPGAPVDEDALVRQFGALAREKIHFLAVPELEISSTVVRARVRAGKSIKYLVPPAVEAYIKKEGLYS</sequence>
<keyword evidence="7 10" id="KW-0067">ATP-binding</keyword>
<dbReference type="HAMAP" id="MF_00244">
    <property type="entry name" value="NaMN_adenylyltr"/>
    <property type="match status" value="1"/>
</dbReference>
<name>A0A1I3FRU9_SELRU</name>
<keyword evidence="4 10" id="KW-0808">Transferase</keyword>
<dbReference type="PANTHER" id="PTHR39321">
    <property type="entry name" value="NICOTINATE-NUCLEOTIDE ADENYLYLTRANSFERASE-RELATED"/>
    <property type="match status" value="1"/>
</dbReference>
<evidence type="ECO:0000256" key="1">
    <source>
        <dbReference type="ARBA" id="ARBA00002324"/>
    </source>
</evidence>
<dbReference type="OrthoDB" id="5295945at2"/>
<gene>
    <name evidence="10" type="primary">nadD</name>
    <name evidence="12" type="ORF">SAMN04487861_11716</name>
</gene>
<evidence type="ECO:0000256" key="8">
    <source>
        <dbReference type="ARBA" id="ARBA00023027"/>
    </source>
</evidence>
<dbReference type="NCBIfam" id="TIGR00125">
    <property type="entry name" value="cyt_tran_rel"/>
    <property type="match status" value="1"/>
</dbReference>
<evidence type="ECO:0000256" key="2">
    <source>
        <dbReference type="ARBA" id="ARBA00005019"/>
    </source>
</evidence>
<dbReference type="InterPro" id="IPR004821">
    <property type="entry name" value="Cyt_trans-like"/>
</dbReference>
<keyword evidence="3 10" id="KW-0662">Pyridine nucleotide biosynthesis</keyword>
<dbReference type="NCBIfam" id="NF000840">
    <property type="entry name" value="PRK00071.1-3"/>
    <property type="match status" value="1"/>
</dbReference>
<dbReference type="Pfam" id="PF01467">
    <property type="entry name" value="CTP_transf_like"/>
    <property type="match status" value="1"/>
</dbReference>
<keyword evidence="5 10" id="KW-0548">Nucleotidyltransferase</keyword>
<protein>
    <recommendedName>
        <fullName evidence="10">Probable nicotinate-nucleotide adenylyltransferase</fullName>
        <ecNumber evidence="10">2.7.7.18</ecNumber>
    </recommendedName>
    <alternativeName>
        <fullName evidence="10">Deamido-NAD(+) diphosphorylase</fullName>
    </alternativeName>
    <alternativeName>
        <fullName evidence="10">Deamido-NAD(+) pyrophosphorylase</fullName>
    </alternativeName>
    <alternativeName>
        <fullName evidence="10">Nicotinate mononucleotide adenylyltransferase</fullName>
        <shortName evidence="10">NaMN adenylyltransferase</shortName>
    </alternativeName>
</protein>
<evidence type="ECO:0000256" key="10">
    <source>
        <dbReference type="HAMAP-Rule" id="MF_00244"/>
    </source>
</evidence>
<dbReference type="AlphaFoldDB" id="A0A1I3FRU9"/>
<dbReference type="UniPathway" id="UPA00253">
    <property type="reaction ID" value="UER00332"/>
</dbReference>
<evidence type="ECO:0000256" key="9">
    <source>
        <dbReference type="ARBA" id="ARBA00048721"/>
    </source>
</evidence>
<dbReference type="CDD" id="cd02165">
    <property type="entry name" value="NMNAT"/>
    <property type="match status" value="1"/>
</dbReference>
<dbReference type="Proteomes" id="UP000183639">
    <property type="component" value="Unassembled WGS sequence"/>
</dbReference>
<dbReference type="GO" id="GO:0009435">
    <property type="term" value="P:NAD+ biosynthetic process"/>
    <property type="evidence" value="ECO:0007669"/>
    <property type="project" value="UniProtKB-UniRule"/>
</dbReference>
<dbReference type="GO" id="GO:0005524">
    <property type="term" value="F:ATP binding"/>
    <property type="evidence" value="ECO:0007669"/>
    <property type="project" value="UniProtKB-KW"/>
</dbReference>
<evidence type="ECO:0000256" key="4">
    <source>
        <dbReference type="ARBA" id="ARBA00022679"/>
    </source>
</evidence>
<keyword evidence="6 10" id="KW-0547">Nucleotide-binding</keyword>
<comment type="function">
    <text evidence="1 10">Catalyzes the reversible adenylation of nicotinate mononucleotide (NaMN) to nicotinic acid adenine dinucleotide (NaAD).</text>
</comment>
<dbReference type="RefSeq" id="WP_075444417.1">
    <property type="nucleotide sequence ID" value="NZ_FOQK01000017.1"/>
</dbReference>
<comment type="pathway">
    <text evidence="2 10">Cofactor biosynthesis; NAD(+) biosynthesis; deamido-NAD(+) from nicotinate D-ribonucleotide: step 1/1.</text>
</comment>
<proteinExistence type="inferred from homology"/>